<evidence type="ECO:0000313" key="1">
    <source>
        <dbReference type="EMBL" id="GAJ22695.1"/>
    </source>
</evidence>
<comment type="caution">
    <text evidence="1">The sequence shown here is derived from an EMBL/GenBank/DDBJ whole genome shotgun (WGS) entry which is preliminary data.</text>
</comment>
<gene>
    <name evidence="1" type="ORF">S12H4_60443</name>
</gene>
<name>X1W1X1_9ZZZZ</name>
<proteinExistence type="predicted"/>
<accession>X1W1X1</accession>
<organism evidence="1">
    <name type="scientific">marine sediment metagenome</name>
    <dbReference type="NCBI Taxonomy" id="412755"/>
    <lineage>
        <taxon>unclassified sequences</taxon>
        <taxon>metagenomes</taxon>
        <taxon>ecological metagenomes</taxon>
    </lineage>
</organism>
<sequence>NYERNNMTGFLNKIKKAGMVMSSHRNRKMLHAVFVVRLVAEVRFVVNQTPRKIHVEVTANAASM</sequence>
<protein>
    <submittedName>
        <fullName evidence="1">Uncharacterized protein</fullName>
    </submittedName>
</protein>
<dbReference type="EMBL" id="BARW01039784">
    <property type="protein sequence ID" value="GAJ22695.1"/>
    <property type="molecule type" value="Genomic_DNA"/>
</dbReference>
<feature type="non-terminal residue" evidence="1">
    <location>
        <position position="1"/>
    </location>
</feature>
<dbReference type="AlphaFoldDB" id="X1W1X1"/>
<reference evidence="1" key="1">
    <citation type="journal article" date="2014" name="Front. Microbiol.">
        <title>High frequency of phylogenetically diverse reductive dehalogenase-homologous genes in deep subseafloor sedimentary metagenomes.</title>
        <authorList>
            <person name="Kawai M."/>
            <person name="Futagami T."/>
            <person name="Toyoda A."/>
            <person name="Takaki Y."/>
            <person name="Nishi S."/>
            <person name="Hori S."/>
            <person name="Arai W."/>
            <person name="Tsubouchi T."/>
            <person name="Morono Y."/>
            <person name="Uchiyama I."/>
            <person name="Ito T."/>
            <person name="Fujiyama A."/>
            <person name="Inagaki F."/>
            <person name="Takami H."/>
        </authorList>
    </citation>
    <scope>NUCLEOTIDE SEQUENCE</scope>
    <source>
        <strain evidence="1">Expedition CK06-06</strain>
    </source>
</reference>